<evidence type="ECO:0000313" key="1">
    <source>
        <dbReference type="EMBL" id="NGO53715.1"/>
    </source>
</evidence>
<dbReference type="CDD" id="cd06154">
    <property type="entry name" value="YjgF_YER057c_UK114_like_6"/>
    <property type="match status" value="1"/>
</dbReference>
<organism evidence="1 2">
    <name type="scientific">Allomesorhizobium camelthorni</name>
    <dbReference type="NCBI Taxonomy" id="475069"/>
    <lineage>
        <taxon>Bacteria</taxon>
        <taxon>Pseudomonadati</taxon>
        <taxon>Pseudomonadota</taxon>
        <taxon>Alphaproteobacteria</taxon>
        <taxon>Hyphomicrobiales</taxon>
        <taxon>Phyllobacteriaceae</taxon>
        <taxon>Allomesorhizobium</taxon>
    </lineage>
</organism>
<dbReference type="Gene3D" id="3.30.1330.40">
    <property type="entry name" value="RutC-like"/>
    <property type="match status" value="1"/>
</dbReference>
<accession>A0A6G4WFX8</accession>
<reference evidence="1 2" key="1">
    <citation type="submission" date="2020-02" db="EMBL/GenBank/DDBJ databases">
        <title>Genome sequence of strain CCNWXJ40-4.</title>
        <authorList>
            <person name="Gao J."/>
            <person name="Sun J."/>
        </authorList>
    </citation>
    <scope>NUCLEOTIDE SEQUENCE [LARGE SCALE GENOMIC DNA]</scope>
    <source>
        <strain evidence="1 2">CCNWXJ 40-4</strain>
    </source>
</reference>
<dbReference type="InterPro" id="IPR006175">
    <property type="entry name" value="YjgF/YER057c/UK114"/>
</dbReference>
<sequence length="128" mass="13470">MTRAKIPVNNSWGEAIGYSRAIRAGNIIIVSGTTATGPDGSLHPGDAEGQTIEILDRIGAVLRELDASIDDVVETRIFLRNMSDWEAVGKAHGAVFGKIRPSTTMVQAGALIDDSLLVEIAATAILAD</sequence>
<keyword evidence="2" id="KW-1185">Reference proteome</keyword>
<proteinExistence type="predicted"/>
<dbReference type="Pfam" id="PF01042">
    <property type="entry name" value="Ribonuc_L-PSP"/>
    <property type="match status" value="1"/>
</dbReference>
<dbReference type="Proteomes" id="UP001642900">
    <property type="component" value="Unassembled WGS sequence"/>
</dbReference>
<dbReference type="SUPFAM" id="SSF55298">
    <property type="entry name" value="YjgF-like"/>
    <property type="match status" value="1"/>
</dbReference>
<dbReference type="RefSeq" id="WP_165031362.1">
    <property type="nucleotide sequence ID" value="NZ_JAAKZF010000036.1"/>
</dbReference>
<protein>
    <submittedName>
        <fullName evidence="1">RidA family protein</fullName>
    </submittedName>
</protein>
<gene>
    <name evidence="1" type="ORF">G6N73_21540</name>
</gene>
<dbReference type="PANTHER" id="PTHR43857">
    <property type="entry name" value="BLR7761 PROTEIN"/>
    <property type="match status" value="1"/>
</dbReference>
<name>A0A6G4WFX8_9HYPH</name>
<dbReference type="AlphaFoldDB" id="A0A6G4WFX8"/>
<evidence type="ECO:0000313" key="2">
    <source>
        <dbReference type="Proteomes" id="UP001642900"/>
    </source>
</evidence>
<dbReference type="EMBL" id="JAAKZF010000036">
    <property type="protein sequence ID" value="NGO53715.1"/>
    <property type="molecule type" value="Genomic_DNA"/>
</dbReference>
<dbReference type="InterPro" id="IPR035959">
    <property type="entry name" value="RutC-like_sf"/>
</dbReference>
<dbReference type="PANTHER" id="PTHR43857:SF1">
    <property type="entry name" value="YJGH FAMILY PROTEIN"/>
    <property type="match status" value="1"/>
</dbReference>
<comment type="caution">
    <text evidence="1">The sequence shown here is derived from an EMBL/GenBank/DDBJ whole genome shotgun (WGS) entry which is preliminary data.</text>
</comment>